<protein>
    <submittedName>
        <fullName evidence="3">Zinc-dependent alcohol dehydrogenase family protein</fullName>
    </submittedName>
</protein>
<dbReference type="AlphaFoldDB" id="A0AAU3GT77"/>
<dbReference type="Pfam" id="PF08240">
    <property type="entry name" value="ADH_N"/>
    <property type="match status" value="1"/>
</dbReference>
<dbReference type="PANTHER" id="PTHR44154">
    <property type="entry name" value="QUINONE OXIDOREDUCTASE"/>
    <property type="match status" value="1"/>
</dbReference>
<name>A0AAU3GT77_9ACTN</name>
<dbReference type="PANTHER" id="PTHR44154:SF1">
    <property type="entry name" value="QUINONE OXIDOREDUCTASE"/>
    <property type="match status" value="1"/>
</dbReference>
<dbReference type="Gene3D" id="3.40.50.720">
    <property type="entry name" value="NAD(P)-binding Rossmann-like Domain"/>
    <property type="match status" value="1"/>
</dbReference>
<evidence type="ECO:0000259" key="2">
    <source>
        <dbReference type="SMART" id="SM00829"/>
    </source>
</evidence>
<dbReference type="InterPro" id="IPR051603">
    <property type="entry name" value="Zinc-ADH_QOR/CCCR"/>
</dbReference>
<sequence>MPRVVVFDETGAPDVLHIVDEPVVEPAAGEVRIKIEAIGVNRLDQMMRAGHYPGPFRLPHARLGCEGTGIIDAVGPGVEGHAVGDAVIITAVPEMDLNGTYAEYVTVPAGTVIARPTGLDATAAAALWVAYSTAYGALIEKAGMRPGDHVLITAASSSVGLAAIQVARQIGAVPLAVTRHTAKKDGLLAAGAAAVIATDQEDVAEATQRHTGGAGADIILDSVMGPGLADLVKAAEPGGTLVTVGWLDNRPAPFPMAGPRTILRYASFEHTLNPTVVRRIAAFLDAGLRTGVLRPTVDKVFSLDDIVGAHRHLEEGHQVGKIVVTV</sequence>
<dbReference type="InterPro" id="IPR013154">
    <property type="entry name" value="ADH-like_N"/>
</dbReference>
<dbReference type="Pfam" id="PF13602">
    <property type="entry name" value="ADH_zinc_N_2"/>
    <property type="match status" value="1"/>
</dbReference>
<dbReference type="InterPro" id="IPR036291">
    <property type="entry name" value="NAD(P)-bd_dom_sf"/>
</dbReference>
<dbReference type="InterPro" id="IPR011032">
    <property type="entry name" value="GroES-like_sf"/>
</dbReference>
<organism evidence="3">
    <name type="scientific">Streptomyces sp. NBC_01401</name>
    <dbReference type="NCBI Taxonomy" id="2903854"/>
    <lineage>
        <taxon>Bacteria</taxon>
        <taxon>Bacillati</taxon>
        <taxon>Actinomycetota</taxon>
        <taxon>Actinomycetes</taxon>
        <taxon>Kitasatosporales</taxon>
        <taxon>Streptomycetaceae</taxon>
        <taxon>Streptomyces</taxon>
    </lineage>
</organism>
<gene>
    <name evidence="3" type="ORF">OG626_15585</name>
</gene>
<accession>A0AAU3GT77</accession>
<feature type="domain" description="Enoyl reductase (ER)" evidence="2">
    <location>
        <begin position="11"/>
        <end position="324"/>
    </location>
</feature>
<proteinExistence type="predicted"/>
<evidence type="ECO:0000256" key="1">
    <source>
        <dbReference type="ARBA" id="ARBA00022857"/>
    </source>
</evidence>
<dbReference type="Gene3D" id="3.90.180.10">
    <property type="entry name" value="Medium-chain alcohol dehydrogenases, catalytic domain"/>
    <property type="match status" value="1"/>
</dbReference>
<dbReference type="InterPro" id="IPR020843">
    <property type="entry name" value="ER"/>
</dbReference>
<dbReference type="CDD" id="cd08268">
    <property type="entry name" value="MDR2"/>
    <property type="match status" value="1"/>
</dbReference>
<dbReference type="EMBL" id="CP109535">
    <property type="protein sequence ID" value="WTY96235.1"/>
    <property type="molecule type" value="Genomic_DNA"/>
</dbReference>
<dbReference type="SUPFAM" id="SSF51735">
    <property type="entry name" value="NAD(P)-binding Rossmann-fold domains"/>
    <property type="match status" value="1"/>
</dbReference>
<evidence type="ECO:0000313" key="3">
    <source>
        <dbReference type="EMBL" id="WTY96235.1"/>
    </source>
</evidence>
<dbReference type="SUPFAM" id="SSF50129">
    <property type="entry name" value="GroES-like"/>
    <property type="match status" value="1"/>
</dbReference>
<reference evidence="3" key="1">
    <citation type="submission" date="2022-10" db="EMBL/GenBank/DDBJ databases">
        <title>The complete genomes of actinobacterial strains from the NBC collection.</title>
        <authorList>
            <person name="Joergensen T.S."/>
            <person name="Alvarez Arevalo M."/>
            <person name="Sterndorff E.B."/>
            <person name="Faurdal D."/>
            <person name="Vuksanovic O."/>
            <person name="Mourched A.-S."/>
            <person name="Charusanti P."/>
            <person name="Shaw S."/>
            <person name="Blin K."/>
            <person name="Weber T."/>
        </authorList>
    </citation>
    <scope>NUCLEOTIDE SEQUENCE</scope>
    <source>
        <strain evidence="3">NBC_01401</strain>
    </source>
</reference>
<dbReference type="SMART" id="SM00829">
    <property type="entry name" value="PKS_ER"/>
    <property type="match status" value="1"/>
</dbReference>
<keyword evidence="1" id="KW-0521">NADP</keyword>
<dbReference type="GO" id="GO:0016491">
    <property type="term" value="F:oxidoreductase activity"/>
    <property type="evidence" value="ECO:0007669"/>
    <property type="project" value="InterPro"/>
</dbReference>